<sequence length="268" mass="29572">MTIQQIEASKGSGELGGKLKYLTVHSSALKGRGNISCYNANSDKTNLPIVVLLHGVYGNHWVWMDLGGVHKVYESLRESGEIDEMLLVMPEDGSYYAGSGYLPLSNGLDFDSWIMDDVLTALTQSLSCVSGSSKVYLSGLSMGGYGALRLGAKHARQVSGISAHSSITCLEDFKHFVNEDLAIYQCDNEQEPDLLYWFTQMQEHLPPMRLDCGTEDVLFPGNLTLSERLSSAGIAHQFQAGSGGHEWAYWHKQVAETLRFFDKTHKLA</sequence>
<dbReference type="GO" id="GO:0016787">
    <property type="term" value="F:hydrolase activity"/>
    <property type="evidence" value="ECO:0007669"/>
    <property type="project" value="UniProtKB-KW"/>
</dbReference>
<dbReference type="EMBL" id="JBHRTL010000006">
    <property type="protein sequence ID" value="MFC3155506.1"/>
    <property type="molecule type" value="Genomic_DNA"/>
</dbReference>
<proteinExistence type="predicted"/>
<dbReference type="PANTHER" id="PTHR48098:SF1">
    <property type="entry name" value="DIACYLGLYCEROL ACYLTRANSFERASE_MYCOLYLTRANSFERASE AG85A"/>
    <property type="match status" value="1"/>
</dbReference>
<protein>
    <submittedName>
        <fullName evidence="1">Alpha/beta hydrolase</fullName>
    </submittedName>
</protein>
<reference evidence="2" key="1">
    <citation type="journal article" date="2019" name="Int. J. Syst. Evol. Microbiol.">
        <title>The Global Catalogue of Microorganisms (GCM) 10K type strain sequencing project: providing services to taxonomists for standard genome sequencing and annotation.</title>
        <authorList>
            <consortium name="The Broad Institute Genomics Platform"/>
            <consortium name="The Broad Institute Genome Sequencing Center for Infectious Disease"/>
            <person name="Wu L."/>
            <person name="Ma J."/>
        </authorList>
    </citation>
    <scope>NUCLEOTIDE SEQUENCE [LARGE SCALE GENOMIC DNA]</scope>
    <source>
        <strain evidence="2">KCTC 52141</strain>
    </source>
</reference>
<name>A0ABV7HRT7_9GAMM</name>
<dbReference type="Pfam" id="PF00756">
    <property type="entry name" value="Esterase"/>
    <property type="match status" value="1"/>
</dbReference>
<dbReference type="InterPro" id="IPR029058">
    <property type="entry name" value="AB_hydrolase_fold"/>
</dbReference>
<dbReference type="Gene3D" id="3.40.50.1820">
    <property type="entry name" value="alpha/beta hydrolase"/>
    <property type="match status" value="1"/>
</dbReference>
<comment type="caution">
    <text evidence="1">The sequence shown here is derived from an EMBL/GenBank/DDBJ whole genome shotgun (WGS) entry which is preliminary data.</text>
</comment>
<dbReference type="PANTHER" id="PTHR48098">
    <property type="entry name" value="ENTEROCHELIN ESTERASE-RELATED"/>
    <property type="match status" value="1"/>
</dbReference>
<dbReference type="SUPFAM" id="SSF53474">
    <property type="entry name" value="alpha/beta-Hydrolases"/>
    <property type="match status" value="1"/>
</dbReference>
<organism evidence="1 2">
    <name type="scientific">Gilvimarinus japonicus</name>
    <dbReference type="NCBI Taxonomy" id="1796469"/>
    <lineage>
        <taxon>Bacteria</taxon>
        <taxon>Pseudomonadati</taxon>
        <taxon>Pseudomonadota</taxon>
        <taxon>Gammaproteobacteria</taxon>
        <taxon>Cellvibrionales</taxon>
        <taxon>Cellvibrionaceae</taxon>
        <taxon>Gilvimarinus</taxon>
    </lineage>
</organism>
<dbReference type="RefSeq" id="WP_382416242.1">
    <property type="nucleotide sequence ID" value="NZ_AP031500.1"/>
</dbReference>
<dbReference type="Proteomes" id="UP001595548">
    <property type="component" value="Unassembled WGS sequence"/>
</dbReference>
<accession>A0ABV7HRT7</accession>
<gene>
    <name evidence="1" type="ORF">ACFOEB_09880</name>
</gene>
<evidence type="ECO:0000313" key="1">
    <source>
        <dbReference type="EMBL" id="MFC3155506.1"/>
    </source>
</evidence>
<keyword evidence="2" id="KW-1185">Reference proteome</keyword>
<dbReference type="InterPro" id="IPR000801">
    <property type="entry name" value="Esterase-like"/>
</dbReference>
<dbReference type="InterPro" id="IPR050583">
    <property type="entry name" value="Mycobacterial_A85_antigen"/>
</dbReference>
<keyword evidence="1" id="KW-0378">Hydrolase</keyword>
<evidence type="ECO:0000313" key="2">
    <source>
        <dbReference type="Proteomes" id="UP001595548"/>
    </source>
</evidence>